<dbReference type="InterPro" id="IPR027417">
    <property type="entry name" value="P-loop_NTPase"/>
</dbReference>
<feature type="compositionally biased region" description="Basic and acidic residues" evidence="4">
    <location>
        <begin position="678"/>
        <end position="691"/>
    </location>
</feature>
<feature type="domain" description="ABC transporter" evidence="5">
    <location>
        <begin position="738"/>
        <end position="954"/>
    </location>
</feature>
<dbReference type="PROSITE" id="PS00211">
    <property type="entry name" value="ABC_TRANSPORTER_1"/>
    <property type="match status" value="2"/>
</dbReference>
<dbReference type="CDD" id="cd03221">
    <property type="entry name" value="ABCF_EF-3"/>
    <property type="match status" value="2"/>
</dbReference>
<feature type="domain" description="ABC transporter" evidence="5">
    <location>
        <begin position="410"/>
        <end position="656"/>
    </location>
</feature>
<sequence>MAKKKKGGRRNQGDSDSDVEKPKPNTNANVNDGDKEETKGLSRKQQRQLKLQQKQQNQGGGGNGGNKAKGQKGGNNNDSDDEMDSGLQQLLSGGGKNKNKNDYGSDSSEEDANAPKPVKKLTKKQLKRQKEKEMAAMRAAAAMESDSEEEEEVKEDVKVVEPEPEEEEIEIAMRAAAAMESDSEEEEEVEEEVKVVEPEPEPEPEVEVENLADDVEKMKIDEDGSSDDGKKKKKKKDKKKKDKKKESKDDDGNNGDGDGDDEEKARKKAEKKARKAEKEAKKLAKAMAKMKELQAKEAGSGDESGGENGGDNEVMYGAPDDHAWTDKSQAILDTEGNANSGPDLSLLYDKNGKKLSNKERKRLLKERQAAQRMAEYEISAAKASAEGAQFACSQTAINEKDPQWQNSLDINIPSFNISAAGKILFEDAEFNVAHGHRYGLVGPNGRGKSTLLKMIASKDLLLPPKVDFLYVEQEVVADNTPAVDAVLKADKKRWDLIEEEKKLTKAIDSGDESAKKLDRLQDVYVELANMGSDSAEATARRILYGLGFDIEMQDKPTKMFSGGWRMRISLARALFIEPTLLMLDEPTNHLDLNAVIWLEDYLSKWKKTLLVVSHDQDFMNSICGEILHIEDLKLISYKGDYDQFKKEESNRLKQHTKNWEKQEKRLRELKRSGQSKAKATEMVKKNKREAGARSQKKKNDAIASGTAAAEKKELIKRPKEYTVKLHFSDVPQLTRPVMEVTNVHFRYSEKNPVIFDHIDFGIDMDSRICVVGPNGAGKSTLLKLLTGEIQATKGDVRRNPRLRMGIYNQHFVDRLPMEKTPVEHLRDRYQDEDYQSIRNRLGKYGLEGHAHEVVMRDLSGGQKARVVFVDLSLQRPHILLLDEPTNNLDVETIDALIDAMNNFNGGIVVVTHDQRLIEYCDCELWIVDKQDAKKWPKGFDDYKANLLLEMEERMDKESSIRKGKLEAAAKVKADKLAQLAAKLKK</sequence>
<keyword evidence="3" id="KW-0067">ATP-binding</keyword>
<dbReference type="EMBL" id="HBIO01017370">
    <property type="protein sequence ID" value="CAE0468484.1"/>
    <property type="molecule type" value="Transcribed_RNA"/>
</dbReference>
<feature type="compositionally biased region" description="Basic residues" evidence="4">
    <location>
        <begin position="231"/>
        <end position="243"/>
    </location>
</feature>
<evidence type="ECO:0000256" key="2">
    <source>
        <dbReference type="ARBA" id="ARBA00022741"/>
    </source>
</evidence>
<feature type="compositionally biased region" description="Basic and acidic residues" evidence="4">
    <location>
        <begin position="214"/>
        <end position="230"/>
    </location>
</feature>
<feature type="compositionally biased region" description="Acidic residues" evidence="4">
    <location>
        <begin position="198"/>
        <end position="213"/>
    </location>
</feature>
<gene>
    <name evidence="6" type="ORF">CDEB00056_LOCUS13337</name>
</gene>
<dbReference type="GO" id="GO:0016887">
    <property type="term" value="F:ATP hydrolysis activity"/>
    <property type="evidence" value="ECO:0007669"/>
    <property type="project" value="InterPro"/>
</dbReference>
<dbReference type="NCBIfam" id="NF000355">
    <property type="entry name" value="ribo_prot_ABC_F"/>
    <property type="match status" value="1"/>
</dbReference>
<evidence type="ECO:0000256" key="1">
    <source>
        <dbReference type="ARBA" id="ARBA00022737"/>
    </source>
</evidence>
<proteinExistence type="predicted"/>
<feature type="region of interest" description="Disordered" evidence="4">
    <location>
        <begin position="648"/>
        <end position="709"/>
    </location>
</feature>
<keyword evidence="1" id="KW-0677">Repeat</keyword>
<accession>A0A7S3VAQ0</accession>
<feature type="compositionally biased region" description="Basic residues" evidence="4">
    <location>
        <begin position="266"/>
        <end position="275"/>
    </location>
</feature>
<evidence type="ECO:0000256" key="4">
    <source>
        <dbReference type="SAM" id="MobiDB-lite"/>
    </source>
</evidence>
<dbReference type="PROSITE" id="PS50893">
    <property type="entry name" value="ABC_TRANSPORTER_2"/>
    <property type="match status" value="2"/>
</dbReference>
<organism evidence="6">
    <name type="scientific">Chaetoceros debilis</name>
    <dbReference type="NCBI Taxonomy" id="122233"/>
    <lineage>
        <taxon>Eukaryota</taxon>
        <taxon>Sar</taxon>
        <taxon>Stramenopiles</taxon>
        <taxon>Ochrophyta</taxon>
        <taxon>Bacillariophyta</taxon>
        <taxon>Coscinodiscophyceae</taxon>
        <taxon>Chaetocerotophycidae</taxon>
        <taxon>Chaetocerotales</taxon>
        <taxon>Chaetocerotaceae</taxon>
        <taxon>Chaetoceros</taxon>
    </lineage>
</organism>
<feature type="compositionally biased region" description="Gly residues" evidence="4">
    <location>
        <begin position="58"/>
        <end position="73"/>
    </location>
</feature>
<dbReference type="SMART" id="SM00382">
    <property type="entry name" value="AAA"/>
    <property type="match status" value="2"/>
</dbReference>
<feature type="compositionally biased region" description="Acidic residues" evidence="4">
    <location>
        <begin position="145"/>
        <end position="154"/>
    </location>
</feature>
<dbReference type="PANTHER" id="PTHR19211:SF14">
    <property type="entry name" value="ATP-BINDING CASSETTE SUB-FAMILY F MEMBER 1"/>
    <property type="match status" value="1"/>
</dbReference>
<feature type="region of interest" description="Disordered" evidence="4">
    <location>
        <begin position="1"/>
        <end position="321"/>
    </location>
</feature>
<dbReference type="FunFam" id="3.40.50.300:FF:000011">
    <property type="entry name" value="Putative ABC transporter ATP-binding component"/>
    <property type="match status" value="1"/>
</dbReference>
<dbReference type="AlphaFoldDB" id="A0A7S3VAQ0"/>
<feature type="compositionally biased region" description="Basic and acidic residues" evidence="4">
    <location>
        <begin position="648"/>
        <end position="671"/>
    </location>
</feature>
<keyword evidence="2" id="KW-0547">Nucleotide-binding</keyword>
<feature type="compositionally biased region" description="Low complexity" evidence="4">
    <location>
        <begin position="48"/>
        <end position="57"/>
    </location>
</feature>
<dbReference type="PANTHER" id="PTHR19211">
    <property type="entry name" value="ATP-BINDING TRANSPORT PROTEIN-RELATED"/>
    <property type="match status" value="1"/>
</dbReference>
<evidence type="ECO:0000256" key="3">
    <source>
        <dbReference type="ARBA" id="ARBA00022840"/>
    </source>
</evidence>
<feature type="compositionally biased region" description="Acidic residues" evidence="4">
    <location>
        <begin position="181"/>
        <end position="191"/>
    </location>
</feature>
<feature type="compositionally biased region" description="Basic residues" evidence="4">
    <location>
        <begin position="117"/>
        <end position="127"/>
    </location>
</feature>
<dbReference type="InterPro" id="IPR003439">
    <property type="entry name" value="ABC_transporter-like_ATP-bd"/>
</dbReference>
<dbReference type="SUPFAM" id="SSF52540">
    <property type="entry name" value="P-loop containing nucleoside triphosphate hydrolases"/>
    <property type="match status" value="2"/>
</dbReference>
<dbReference type="Gene3D" id="3.40.50.300">
    <property type="entry name" value="P-loop containing nucleotide triphosphate hydrolases"/>
    <property type="match status" value="2"/>
</dbReference>
<dbReference type="FunFam" id="3.40.50.300:FF:000549">
    <property type="entry name" value="ABC transporter ATP-binding protein arb1"/>
    <property type="match status" value="1"/>
</dbReference>
<dbReference type="GO" id="GO:0005524">
    <property type="term" value="F:ATP binding"/>
    <property type="evidence" value="ECO:0007669"/>
    <property type="project" value="UniProtKB-KW"/>
</dbReference>
<dbReference type="InterPro" id="IPR003593">
    <property type="entry name" value="AAA+_ATPase"/>
</dbReference>
<name>A0A7S3VAQ0_9STRA</name>
<dbReference type="InterPro" id="IPR017871">
    <property type="entry name" value="ABC_transporter-like_CS"/>
</dbReference>
<evidence type="ECO:0000313" key="6">
    <source>
        <dbReference type="EMBL" id="CAE0468484.1"/>
    </source>
</evidence>
<protein>
    <recommendedName>
        <fullName evidence="5">ABC transporter domain-containing protein</fullName>
    </recommendedName>
</protein>
<dbReference type="InterPro" id="IPR050611">
    <property type="entry name" value="ABCF"/>
</dbReference>
<evidence type="ECO:0000259" key="5">
    <source>
        <dbReference type="PROSITE" id="PS50893"/>
    </source>
</evidence>
<reference evidence="6" key="1">
    <citation type="submission" date="2021-01" db="EMBL/GenBank/DDBJ databases">
        <authorList>
            <person name="Corre E."/>
            <person name="Pelletier E."/>
            <person name="Niang G."/>
            <person name="Scheremetjew M."/>
            <person name="Finn R."/>
            <person name="Kale V."/>
            <person name="Holt S."/>
            <person name="Cochrane G."/>
            <person name="Meng A."/>
            <person name="Brown T."/>
            <person name="Cohen L."/>
        </authorList>
    </citation>
    <scope>NUCLEOTIDE SEQUENCE</scope>
    <source>
        <strain evidence="6">MM31A-1</strain>
    </source>
</reference>
<dbReference type="Pfam" id="PF00005">
    <property type="entry name" value="ABC_tran"/>
    <property type="match status" value="2"/>
</dbReference>